<dbReference type="Proteomes" id="UP001497602">
    <property type="component" value="Unassembled WGS sequence"/>
</dbReference>
<dbReference type="EMBL" id="CAXJRC010000042">
    <property type="protein sequence ID" value="CAL2107904.1"/>
    <property type="molecule type" value="Genomic_DNA"/>
</dbReference>
<comment type="subcellular location">
    <subcellularLocation>
        <location evidence="1">Cytoplasm</location>
    </subcellularLocation>
</comment>
<evidence type="ECO:0000313" key="3">
    <source>
        <dbReference type="EMBL" id="CAL2107904.1"/>
    </source>
</evidence>
<comment type="caution">
    <text evidence="3">The sequence shown here is derived from an EMBL/GenBank/DDBJ whole genome shotgun (WGS) entry which is preliminary data.</text>
</comment>
<reference evidence="3 4" key="1">
    <citation type="submission" date="2024-05" db="EMBL/GenBank/DDBJ databases">
        <authorList>
            <person name="Duchaud E."/>
        </authorList>
    </citation>
    <scope>NUCLEOTIDE SEQUENCE [LARGE SCALE GENOMIC DNA]</scope>
    <source>
        <strain evidence="3">Ena-SAMPLE-TAB-13-05-2024-13:56:06:370-140305</strain>
    </source>
</reference>
<dbReference type="PANTHER" id="PTHR31250:SF27">
    <property type="entry name" value="IQ DOMAIN-CONTAINING PROTEIN IQM5"/>
    <property type="match status" value="1"/>
</dbReference>
<gene>
    <name evidence="3" type="ORF">T190115A13A_50146</name>
</gene>
<dbReference type="InterPro" id="IPR044159">
    <property type="entry name" value="IQM"/>
</dbReference>
<name>A0ABP1FG98_9FLAO</name>
<accession>A0ABP1FG98</accession>
<organism evidence="3 4">
    <name type="scientific">Tenacibaculum vairaonense</name>
    <dbReference type="NCBI Taxonomy" id="3137860"/>
    <lineage>
        <taxon>Bacteria</taxon>
        <taxon>Pseudomonadati</taxon>
        <taxon>Bacteroidota</taxon>
        <taxon>Flavobacteriia</taxon>
        <taxon>Flavobacteriales</taxon>
        <taxon>Flavobacteriaceae</taxon>
        <taxon>Tenacibaculum</taxon>
    </lineage>
</organism>
<dbReference type="PANTHER" id="PTHR31250">
    <property type="entry name" value="IQ DOMAIN-CONTAINING PROTEIN IQM3"/>
    <property type="match status" value="1"/>
</dbReference>
<evidence type="ECO:0000256" key="2">
    <source>
        <dbReference type="ARBA" id="ARBA00022490"/>
    </source>
</evidence>
<keyword evidence="4" id="KW-1185">Reference proteome</keyword>
<sequence length="861" mass="98516">MQTHIYGKKHFKHKTNFGDMVVFSDTLQEKIKDIKPVNNVLFVEIEKGYHLADRWFIHFNRTLSGEYGDFFLAQTPAPTGNTDKFEFKPTKETAQIIRQHQRKFNNGKVPYYTINGKNYIRLDESLTNYNVFVGDNKSKPNYNVEYDAFPTVFISEDGARLEHAYQKISQVNNHEVAVFIERNSGTNAFGTVFRLKVGKNIKTLPETDRIRISEIARAYGVNIKSTELSNMIQQELKNSNSWFYLLLLQGAQGSGKVIRWSTDITLSTLKEGVNTVSKELEQLKLGAEYWKTLTDDGKENPKFKSLLPKLTKDAIINTETFVKNTYKTYFQPLENKVSYLEKLFKQHAFLGKIIPFNTDKIVSLLQSIPELLQSFFTKVQNSLISFYNFINGLLVGLINSIIEFIKSVFDILALLIGILNGSIQSTKFFENPTSYLSLFVESIENTIDSVYNAFTKENFKKLLDFLSNLPKQAGMLLTSITNKIGNTVTDPGAIGYYLGFLVGFIASEVVTFFATGGTGNIAKALKAVLQSYKSLVKTTAKAVQKTITFSMNTFVSLVKKILEFSKNIPKHLDTLKTWVDEFIISLQAKAIVIDNVTYIFVDPISLFANSVFKLFKANAWKKLNSIGVSMLKNEEGLYTFYYNNKKLENGLNQNQAEEFLKELFTNTKDKTDDVVKKYLDDLQERFIKIKKYNFDSFPMKKKYLGENSENLDGIEHFPNKPPNMKVRWCWPYSVKYLDVVERQKYKVTIRNKKLYNNKGNLIDTKNAGNNTGYIENAIFVMDKDGTIYLSNFYQARYFHHSSFLAGASVSAAGEIKVVNGIIKEINLSSGHYEPTIKLNKQVLKILEDEFKIKNINLKNDY</sequence>
<evidence type="ECO:0000256" key="1">
    <source>
        <dbReference type="ARBA" id="ARBA00004496"/>
    </source>
</evidence>
<dbReference type="RefSeq" id="WP_348739501.1">
    <property type="nucleotide sequence ID" value="NZ_CAXJRC010000042.1"/>
</dbReference>
<keyword evidence="2" id="KW-0963">Cytoplasm</keyword>
<proteinExistence type="predicted"/>
<protein>
    <submittedName>
        <fullName evidence="3">Uncharacterized protein</fullName>
    </submittedName>
</protein>
<evidence type="ECO:0000313" key="4">
    <source>
        <dbReference type="Proteomes" id="UP001497602"/>
    </source>
</evidence>